<dbReference type="CDD" id="cd10551">
    <property type="entry name" value="PsrB"/>
    <property type="match status" value="1"/>
</dbReference>
<keyword evidence="9" id="KW-0411">Iron-sulfur</keyword>
<feature type="domain" description="4Fe-4S ferredoxin-type" evidence="12">
    <location>
        <begin position="53"/>
        <end position="82"/>
    </location>
</feature>
<dbReference type="PROSITE" id="PS51379">
    <property type="entry name" value="4FE4S_FER_2"/>
    <property type="match status" value="2"/>
</dbReference>
<feature type="transmembrane region" description="Helical" evidence="11">
    <location>
        <begin position="369"/>
        <end position="390"/>
    </location>
</feature>
<keyword evidence="7 11" id="KW-1133">Transmembrane helix</keyword>
<feature type="transmembrane region" description="Helical" evidence="11">
    <location>
        <begin position="402"/>
        <end position="426"/>
    </location>
</feature>
<feature type="transmembrane region" description="Helical" evidence="11">
    <location>
        <begin position="328"/>
        <end position="349"/>
    </location>
</feature>
<dbReference type="SUPFAM" id="SSF54862">
    <property type="entry name" value="4Fe-4S ferredoxins"/>
    <property type="match status" value="1"/>
</dbReference>
<evidence type="ECO:0000256" key="10">
    <source>
        <dbReference type="ARBA" id="ARBA00023136"/>
    </source>
</evidence>
<feature type="transmembrane region" description="Helical" evidence="11">
    <location>
        <begin position="283"/>
        <end position="308"/>
    </location>
</feature>
<comment type="subcellular location">
    <subcellularLocation>
        <location evidence="1">Cell membrane</location>
        <topology evidence="1">Multi-pass membrane protein</topology>
    </subcellularLocation>
</comment>
<dbReference type="Gene3D" id="1.20.1630.10">
    <property type="entry name" value="Formate dehydrogenase/DMSO reductase domain"/>
    <property type="match status" value="1"/>
</dbReference>
<accession>A0A4Y6Q2V7</accession>
<evidence type="ECO:0000256" key="5">
    <source>
        <dbReference type="ARBA" id="ARBA00022692"/>
    </source>
</evidence>
<dbReference type="PROSITE" id="PS00198">
    <property type="entry name" value="4FE4S_FER_1"/>
    <property type="match status" value="1"/>
</dbReference>
<reference evidence="13 14" key="1">
    <citation type="submission" date="2019-06" db="EMBL/GenBank/DDBJ databases">
        <title>Persicimonas caeni gen. nov., sp. nov., a predatory bacterium isolated from solar saltern.</title>
        <authorList>
            <person name="Wang S."/>
        </authorList>
    </citation>
    <scope>NUCLEOTIDE SEQUENCE [LARGE SCALE GENOMIC DNA]</scope>
    <source>
        <strain evidence="13 14">YN101</strain>
    </source>
</reference>
<proteinExistence type="inferred from homology"/>
<keyword evidence="10 11" id="KW-0472">Membrane</keyword>
<feature type="transmembrane region" description="Helical" evidence="11">
    <location>
        <begin position="432"/>
        <end position="454"/>
    </location>
</feature>
<dbReference type="PANTHER" id="PTHR43177:SF3">
    <property type="entry name" value="PROTEIN NRFC HOMOLOG"/>
    <property type="match status" value="1"/>
</dbReference>
<dbReference type="InterPro" id="IPR050954">
    <property type="entry name" value="ET_IronSulfur_Cluster-Binding"/>
</dbReference>
<feature type="transmembrane region" description="Helical" evidence="11">
    <location>
        <begin position="498"/>
        <end position="519"/>
    </location>
</feature>
<keyword evidence="4" id="KW-0004">4Fe-4S</keyword>
<keyword evidence="3" id="KW-1003">Cell membrane</keyword>
<feature type="transmembrane region" description="Helical" evidence="11">
    <location>
        <begin position="475"/>
        <end position="492"/>
    </location>
</feature>
<dbReference type="InterPro" id="IPR005614">
    <property type="entry name" value="NrfD-like"/>
</dbReference>
<dbReference type="GO" id="GO:0005886">
    <property type="term" value="C:plasma membrane"/>
    <property type="evidence" value="ECO:0007669"/>
    <property type="project" value="UniProtKB-SubCell"/>
</dbReference>
<organism evidence="13 14">
    <name type="scientific">Persicimonas caeni</name>
    <dbReference type="NCBI Taxonomy" id="2292766"/>
    <lineage>
        <taxon>Bacteria</taxon>
        <taxon>Deltaproteobacteria</taxon>
        <taxon>Bradymonadales</taxon>
        <taxon>Bradymonadaceae</taxon>
        <taxon>Persicimonas</taxon>
    </lineage>
</organism>
<evidence type="ECO:0000256" key="8">
    <source>
        <dbReference type="ARBA" id="ARBA00023004"/>
    </source>
</evidence>
<evidence type="ECO:0000259" key="12">
    <source>
        <dbReference type="PROSITE" id="PS51379"/>
    </source>
</evidence>
<evidence type="ECO:0000313" key="14">
    <source>
        <dbReference type="Proteomes" id="UP000315995"/>
    </source>
</evidence>
<evidence type="ECO:0000256" key="9">
    <source>
        <dbReference type="ARBA" id="ARBA00023014"/>
    </source>
</evidence>
<comment type="similarity">
    <text evidence="2">Belongs to the NrfD family.</text>
</comment>
<evidence type="ECO:0000256" key="6">
    <source>
        <dbReference type="ARBA" id="ARBA00022723"/>
    </source>
</evidence>
<keyword evidence="6" id="KW-0479">Metal-binding</keyword>
<dbReference type="GO" id="GO:0046872">
    <property type="term" value="F:metal ion binding"/>
    <property type="evidence" value="ECO:0007669"/>
    <property type="project" value="UniProtKB-KW"/>
</dbReference>
<evidence type="ECO:0000256" key="3">
    <source>
        <dbReference type="ARBA" id="ARBA00022475"/>
    </source>
</evidence>
<gene>
    <name evidence="13" type="ORF">FIV42_17240</name>
</gene>
<dbReference type="Pfam" id="PF03916">
    <property type="entry name" value="NrfD"/>
    <property type="match status" value="1"/>
</dbReference>
<dbReference type="InterPro" id="IPR017900">
    <property type="entry name" value="4Fe4S_Fe_S_CS"/>
</dbReference>
<dbReference type="Pfam" id="PF13247">
    <property type="entry name" value="Fer4_11"/>
    <property type="match status" value="1"/>
</dbReference>
<feature type="domain" description="4Fe-4S ferredoxin-type" evidence="12">
    <location>
        <begin position="21"/>
        <end position="52"/>
    </location>
</feature>
<sequence length="533" mass="57297">MPLGVYRTWVKYTEVGEYPNARRQFQVTRCNHCANPPCVRICPVTAMYQRDDGIVEFDPEACIGCKACMQACPYDAIHIDPDSGTASKCHYCAHRTEVGLEPACVVVCPTHSIIAGDMNDPNSEISKVLAKERVTVRKPEQGTSPKLFYIDGDDVTMHPTATERTPETYMWADTVEPHGAKAQKTNGHAHKSNGSTGVAQLAATKRADSGVRIREPQTQGLPQGGPIQLGQGRRAEHMVQVAYNAQHEIPWHWPVPAYLVTKGIAAGVFLLLALAAFTGLSTLTAPVASVGALISVVFLAATTGLLVFDLERPERFLNILFRPQWKSWLARGALLLIGFSGIATVWWALETAAWMGWMDLSVAEAARPWLLGVGTPFAIGTAIYTAFLFGQAEGRDLWQSTLLPLHLVVQAAMMGGAVVSIMGAVMAFPEGLMSLAVGFFAVSLVVDLFVTLLGEFGMPHASEVAARAAHEISHGAYKGYFWGGAIVLGHLVPLGLLLVGAPIAAAVAGVCAIIGLYLFEHAFVMAPQEVPNS</sequence>
<evidence type="ECO:0000313" key="13">
    <source>
        <dbReference type="EMBL" id="QDG54914.1"/>
    </source>
</evidence>
<evidence type="ECO:0000256" key="2">
    <source>
        <dbReference type="ARBA" id="ARBA00008929"/>
    </source>
</evidence>
<dbReference type="Gene3D" id="3.30.70.20">
    <property type="match status" value="2"/>
</dbReference>
<dbReference type="EMBL" id="CP041186">
    <property type="protein sequence ID" value="QDG54914.1"/>
    <property type="molecule type" value="Genomic_DNA"/>
</dbReference>
<feature type="transmembrane region" description="Helical" evidence="11">
    <location>
        <begin position="257"/>
        <end position="277"/>
    </location>
</feature>
<dbReference type="InterPro" id="IPR017896">
    <property type="entry name" value="4Fe4S_Fe-S-bd"/>
</dbReference>
<keyword evidence="8" id="KW-0408">Iron</keyword>
<evidence type="ECO:0000256" key="4">
    <source>
        <dbReference type="ARBA" id="ARBA00022485"/>
    </source>
</evidence>
<dbReference type="AlphaFoldDB" id="A0A4Y6Q2V7"/>
<protein>
    <submittedName>
        <fullName evidence="13">4Fe-4S dicluster domain-containing protein</fullName>
    </submittedName>
</protein>
<dbReference type="Proteomes" id="UP000315995">
    <property type="component" value="Chromosome"/>
</dbReference>
<dbReference type="GO" id="GO:0051539">
    <property type="term" value="F:4 iron, 4 sulfur cluster binding"/>
    <property type="evidence" value="ECO:0007669"/>
    <property type="project" value="UniProtKB-KW"/>
</dbReference>
<dbReference type="PANTHER" id="PTHR43177">
    <property type="entry name" value="PROTEIN NRFC"/>
    <property type="match status" value="1"/>
</dbReference>
<accession>A0A5B8YE22</accession>
<evidence type="ECO:0000256" key="7">
    <source>
        <dbReference type="ARBA" id="ARBA00022989"/>
    </source>
</evidence>
<keyword evidence="5 11" id="KW-0812">Transmembrane</keyword>
<dbReference type="OrthoDB" id="9789030at2"/>
<evidence type="ECO:0000256" key="11">
    <source>
        <dbReference type="SAM" id="Phobius"/>
    </source>
</evidence>
<evidence type="ECO:0000256" key="1">
    <source>
        <dbReference type="ARBA" id="ARBA00004651"/>
    </source>
</evidence>
<keyword evidence="14" id="KW-1185">Reference proteome</keyword>
<name>A0A4Y6Q2V7_PERCE</name>